<gene>
    <name evidence="2" type="ORF">O181_066526</name>
</gene>
<dbReference type="EMBL" id="AVOT02032958">
    <property type="protein sequence ID" value="MBW0526811.1"/>
    <property type="molecule type" value="Genomic_DNA"/>
</dbReference>
<keyword evidence="3" id="KW-1185">Reference proteome</keyword>
<keyword evidence="1" id="KW-0812">Transmembrane</keyword>
<sequence>MLESGRMKHHANMQNMCTLYNALPKVCERGKGSCTLVSSRVKLSFVRGRSLAPGFNFLFYFLFFLIFVLFVILTMTTMNMPASSHNIKDGQHSPVLANYNLTCLKTSNTEEDNRDVSSPLSQITKR</sequence>
<accession>A0A9Q3I299</accession>
<keyword evidence="1" id="KW-0472">Membrane</keyword>
<organism evidence="2 3">
    <name type="scientific">Austropuccinia psidii MF-1</name>
    <dbReference type="NCBI Taxonomy" id="1389203"/>
    <lineage>
        <taxon>Eukaryota</taxon>
        <taxon>Fungi</taxon>
        <taxon>Dikarya</taxon>
        <taxon>Basidiomycota</taxon>
        <taxon>Pucciniomycotina</taxon>
        <taxon>Pucciniomycetes</taxon>
        <taxon>Pucciniales</taxon>
        <taxon>Sphaerophragmiaceae</taxon>
        <taxon>Austropuccinia</taxon>
    </lineage>
</organism>
<evidence type="ECO:0000256" key="1">
    <source>
        <dbReference type="SAM" id="Phobius"/>
    </source>
</evidence>
<feature type="transmembrane region" description="Helical" evidence="1">
    <location>
        <begin position="57"/>
        <end position="78"/>
    </location>
</feature>
<comment type="caution">
    <text evidence="2">The sequence shown here is derived from an EMBL/GenBank/DDBJ whole genome shotgun (WGS) entry which is preliminary data.</text>
</comment>
<evidence type="ECO:0000313" key="3">
    <source>
        <dbReference type="Proteomes" id="UP000765509"/>
    </source>
</evidence>
<name>A0A9Q3I299_9BASI</name>
<keyword evidence="1" id="KW-1133">Transmembrane helix</keyword>
<protein>
    <submittedName>
        <fullName evidence="2">Uncharacterized protein</fullName>
    </submittedName>
</protein>
<dbReference type="Proteomes" id="UP000765509">
    <property type="component" value="Unassembled WGS sequence"/>
</dbReference>
<reference evidence="2" key="1">
    <citation type="submission" date="2021-03" db="EMBL/GenBank/DDBJ databases">
        <title>Draft genome sequence of rust myrtle Austropuccinia psidii MF-1, a brazilian biotype.</title>
        <authorList>
            <person name="Quecine M.C."/>
            <person name="Pachon D.M.R."/>
            <person name="Bonatelli M.L."/>
            <person name="Correr F.H."/>
            <person name="Franceschini L.M."/>
            <person name="Leite T.F."/>
            <person name="Margarido G.R.A."/>
            <person name="Almeida C.A."/>
            <person name="Ferrarezi J.A."/>
            <person name="Labate C.A."/>
        </authorList>
    </citation>
    <scope>NUCLEOTIDE SEQUENCE</scope>
    <source>
        <strain evidence="2">MF-1</strain>
    </source>
</reference>
<dbReference type="AlphaFoldDB" id="A0A9Q3I299"/>
<evidence type="ECO:0000313" key="2">
    <source>
        <dbReference type="EMBL" id="MBW0526811.1"/>
    </source>
</evidence>
<proteinExistence type="predicted"/>